<name>A0ABD6CZ95_9EURY</name>
<proteinExistence type="predicted"/>
<organism evidence="5 6">
    <name type="scientific">Haloplanus ruber</name>
    <dbReference type="NCBI Taxonomy" id="869892"/>
    <lineage>
        <taxon>Archaea</taxon>
        <taxon>Methanobacteriati</taxon>
        <taxon>Methanobacteriota</taxon>
        <taxon>Stenosarchaea group</taxon>
        <taxon>Halobacteria</taxon>
        <taxon>Halobacteriales</taxon>
        <taxon>Haloferacaceae</taxon>
        <taxon>Haloplanus</taxon>
    </lineage>
</organism>
<gene>
    <name evidence="5" type="ORF">ACFSBJ_11810</name>
</gene>
<dbReference type="InterPro" id="IPR016166">
    <property type="entry name" value="FAD-bd_PCMH"/>
</dbReference>
<sequence length="295" mass="30673">MFPDEFEYERPETVDEAVDLLVDHPEAEILAGGHSLLPTMKSGLASPDLLVDIGHIDAMQGIDHADGTVSVGALTNYATVDDSPVMRENVTVFAETAHAVGDVQVRNRGTVGGNLAHADPASDLPAAALAADATMVLQGPDGERRVDADDFFLGMYATDVAEDELLTRIEFPARPEATGAYAKKPSPSSGYAMVGVAVSMTVDAGRVEDVGVAANGIMDHGVRLDPVEDALAGTNPDGETVATAATNAANDLDEMMMMDDLQASAEFRAQLLETYAERAITDAATGTGVVAAGPS</sequence>
<dbReference type="PANTHER" id="PTHR42659:SF2">
    <property type="entry name" value="XANTHINE DEHYDROGENASE SUBUNIT C-RELATED"/>
    <property type="match status" value="1"/>
</dbReference>
<dbReference type="GO" id="GO:0016491">
    <property type="term" value="F:oxidoreductase activity"/>
    <property type="evidence" value="ECO:0007669"/>
    <property type="project" value="UniProtKB-KW"/>
</dbReference>
<comment type="caution">
    <text evidence="5">The sequence shown here is derived from an EMBL/GenBank/DDBJ whole genome shotgun (WGS) entry which is preliminary data.</text>
</comment>
<keyword evidence="1" id="KW-0285">Flavoprotein</keyword>
<accession>A0ABD6CZ95</accession>
<protein>
    <submittedName>
        <fullName evidence="5">FAD binding domain-containing protein</fullName>
    </submittedName>
</protein>
<evidence type="ECO:0000313" key="5">
    <source>
        <dbReference type="EMBL" id="MFD1634410.1"/>
    </source>
</evidence>
<evidence type="ECO:0000313" key="6">
    <source>
        <dbReference type="Proteomes" id="UP001597075"/>
    </source>
</evidence>
<dbReference type="Pfam" id="PF03450">
    <property type="entry name" value="CO_deh_flav_C"/>
    <property type="match status" value="1"/>
</dbReference>
<dbReference type="InterPro" id="IPR036318">
    <property type="entry name" value="FAD-bd_PCMH-like_sf"/>
</dbReference>
<evidence type="ECO:0000259" key="4">
    <source>
        <dbReference type="PROSITE" id="PS51387"/>
    </source>
</evidence>
<evidence type="ECO:0000256" key="2">
    <source>
        <dbReference type="ARBA" id="ARBA00022827"/>
    </source>
</evidence>
<dbReference type="FunFam" id="3.30.465.10:FF:000017">
    <property type="entry name" value="Xanthine dehydrogenase, FAD binding subunit"/>
    <property type="match status" value="1"/>
</dbReference>
<keyword evidence="2" id="KW-0274">FAD</keyword>
<keyword evidence="6" id="KW-1185">Reference proteome</keyword>
<keyword evidence="3" id="KW-0560">Oxidoreductase</keyword>
<dbReference type="InterPro" id="IPR036683">
    <property type="entry name" value="CO_DH_flav_C_dom_sf"/>
</dbReference>
<dbReference type="SMART" id="SM01092">
    <property type="entry name" value="CO_deh_flav_C"/>
    <property type="match status" value="1"/>
</dbReference>
<dbReference type="SUPFAM" id="SSF55447">
    <property type="entry name" value="CO dehydrogenase flavoprotein C-terminal domain-like"/>
    <property type="match status" value="1"/>
</dbReference>
<reference evidence="5 6" key="1">
    <citation type="journal article" date="2019" name="Int. J. Syst. Evol. Microbiol.">
        <title>The Global Catalogue of Microorganisms (GCM) 10K type strain sequencing project: providing services to taxonomists for standard genome sequencing and annotation.</title>
        <authorList>
            <consortium name="The Broad Institute Genomics Platform"/>
            <consortium name="The Broad Institute Genome Sequencing Center for Infectious Disease"/>
            <person name="Wu L."/>
            <person name="Ma J."/>
        </authorList>
    </citation>
    <scope>NUCLEOTIDE SEQUENCE [LARGE SCALE GENOMIC DNA]</scope>
    <source>
        <strain evidence="5 6">CGMCC 1.10594</strain>
    </source>
</reference>
<evidence type="ECO:0000256" key="3">
    <source>
        <dbReference type="ARBA" id="ARBA00023002"/>
    </source>
</evidence>
<dbReference type="Gene3D" id="3.30.390.50">
    <property type="entry name" value="CO dehydrogenase flavoprotein, C-terminal domain"/>
    <property type="match status" value="1"/>
</dbReference>
<dbReference type="InterPro" id="IPR016167">
    <property type="entry name" value="FAD-bd_PCMH_sub1"/>
</dbReference>
<dbReference type="AlphaFoldDB" id="A0ABD6CZ95"/>
<dbReference type="PANTHER" id="PTHR42659">
    <property type="entry name" value="XANTHINE DEHYDROGENASE SUBUNIT C-RELATED"/>
    <property type="match status" value="1"/>
</dbReference>
<dbReference type="InterPro" id="IPR005107">
    <property type="entry name" value="CO_DH_flav_C"/>
</dbReference>
<dbReference type="Gene3D" id="3.30.43.10">
    <property type="entry name" value="Uridine Diphospho-n-acetylenolpyruvylglucosamine Reductase, domain 2"/>
    <property type="match status" value="1"/>
</dbReference>
<dbReference type="PROSITE" id="PS51387">
    <property type="entry name" value="FAD_PCMH"/>
    <property type="match status" value="1"/>
</dbReference>
<dbReference type="InterPro" id="IPR002346">
    <property type="entry name" value="Mopterin_DH_FAD-bd"/>
</dbReference>
<dbReference type="RefSeq" id="WP_256404658.1">
    <property type="nucleotide sequence ID" value="NZ_CP187151.1"/>
</dbReference>
<dbReference type="Pfam" id="PF00941">
    <property type="entry name" value="FAD_binding_5"/>
    <property type="match status" value="1"/>
</dbReference>
<dbReference type="InterPro" id="IPR051312">
    <property type="entry name" value="Diverse_Substr_Oxidored"/>
</dbReference>
<dbReference type="InterPro" id="IPR016169">
    <property type="entry name" value="FAD-bd_PCMH_sub2"/>
</dbReference>
<dbReference type="Proteomes" id="UP001597075">
    <property type="component" value="Unassembled WGS sequence"/>
</dbReference>
<feature type="domain" description="FAD-binding PCMH-type" evidence="4">
    <location>
        <begin position="1"/>
        <end position="176"/>
    </location>
</feature>
<dbReference type="Gene3D" id="3.30.465.10">
    <property type="match status" value="1"/>
</dbReference>
<dbReference type="EMBL" id="JBHUDL010000010">
    <property type="protein sequence ID" value="MFD1634410.1"/>
    <property type="molecule type" value="Genomic_DNA"/>
</dbReference>
<dbReference type="SUPFAM" id="SSF56176">
    <property type="entry name" value="FAD-binding/transporter-associated domain-like"/>
    <property type="match status" value="1"/>
</dbReference>
<evidence type="ECO:0000256" key="1">
    <source>
        <dbReference type="ARBA" id="ARBA00022630"/>
    </source>
</evidence>